<evidence type="ECO:0000256" key="12">
    <source>
        <dbReference type="ARBA" id="ARBA00039103"/>
    </source>
</evidence>
<dbReference type="SUPFAM" id="SSF81653">
    <property type="entry name" value="Calcium ATPase, transduction domain A"/>
    <property type="match status" value="1"/>
</dbReference>
<evidence type="ECO:0000256" key="5">
    <source>
        <dbReference type="ARBA" id="ARBA00022553"/>
    </source>
</evidence>
<accession>A0A1G8YDZ2</accession>
<dbReference type="SFLD" id="SFLDG00002">
    <property type="entry name" value="C1.7:_P-type_atpase_like"/>
    <property type="match status" value="1"/>
</dbReference>
<dbReference type="EMBL" id="FNFI01000004">
    <property type="protein sequence ID" value="SDK00634.1"/>
    <property type="molecule type" value="Genomic_DNA"/>
</dbReference>
<dbReference type="AlphaFoldDB" id="A0A1G8YDZ2"/>
<dbReference type="NCBIfam" id="TIGR01512">
    <property type="entry name" value="ATPase-IB2_Cd"/>
    <property type="match status" value="1"/>
</dbReference>
<evidence type="ECO:0000256" key="10">
    <source>
        <dbReference type="ARBA" id="ARBA00023065"/>
    </source>
</evidence>
<dbReference type="NCBIfam" id="TIGR01511">
    <property type="entry name" value="ATPase-IB1_Cu"/>
    <property type="match status" value="1"/>
</dbReference>
<dbReference type="InterPro" id="IPR059000">
    <property type="entry name" value="ATPase_P-type_domA"/>
</dbReference>
<keyword evidence="9 14" id="KW-1133">Transmembrane helix</keyword>
<keyword evidence="8" id="KW-1278">Translocase</keyword>
<feature type="transmembrane region" description="Helical" evidence="14">
    <location>
        <begin position="258"/>
        <end position="278"/>
    </location>
</feature>
<dbReference type="SFLD" id="SFLDS00003">
    <property type="entry name" value="Haloacid_Dehalogenase"/>
    <property type="match status" value="1"/>
</dbReference>
<dbReference type="NCBIfam" id="TIGR01525">
    <property type="entry name" value="ATPase-IB_hvy"/>
    <property type="match status" value="1"/>
</dbReference>
<feature type="domain" description="P-type ATPase A" evidence="15">
    <location>
        <begin position="117"/>
        <end position="218"/>
    </location>
</feature>
<dbReference type="EC" id="7.2.2.21" evidence="12"/>
<evidence type="ECO:0000256" key="4">
    <source>
        <dbReference type="ARBA" id="ARBA00022539"/>
    </source>
</evidence>
<dbReference type="PROSITE" id="PS00154">
    <property type="entry name" value="ATPASE_E1_E2"/>
    <property type="match status" value="1"/>
</dbReference>
<name>A0A1G8YDZ2_9STAP</name>
<dbReference type="PANTHER" id="PTHR48085">
    <property type="entry name" value="CADMIUM/ZINC-TRANSPORTING ATPASE HMA2-RELATED"/>
    <property type="match status" value="1"/>
</dbReference>
<evidence type="ECO:0000256" key="1">
    <source>
        <dbReference type="ARBA" id="ARBA00004651"/>
    </source>
</evidence>
<dbReference type="InterPro" id="IPR023299">
    <property type="entry name" value="ATPase_P-typ_cyto_dom_N"/>
</dbReference>
<dbReference type="GO" id="GO:0016887">
    <property type="term" value="F:ATP hydrolysis activity"/>
    <property type="evidence" value="ECO:0007669"/>
    <property type="project" value="InterPro"/>
</dbReference>
<dbReference type="InterPro" id="IPR051014">
    <property type="entry name" value="Cation_Transport_ATPase_IB"/>
</dbReference>
<feature type="transmembrane region" description="Helical" evidence="14">
    <location>
        <begin position="12"/>
        <end position="28"/>
    </location>
</feature>
<sequence>MQRAILDMKNLITLVSATLIILGFYGRFGLGNMFIFDLSLIIASVIGITPIAIQAYQALKVKVISIDVLVTIAVIGAVLIQNYEESAIVTFLFLFGSYLEQRTLKRTRSAIKELTEMAPESALKQNAAGEFEEVDVDDVDEGDVLLVKTGAKIPVDGTVLTGEAHINEASITGEAVPVSKVNGSEVFAGTILENGTIQIEADRVGEDTTFGKIIELVEEAQDSKSEAERFIDRFSKYYTPAVLVLGIIVWAFTRNIELAITVLVLGCPGALVIGVPVSNVSGIGNGARNGVLLKGSEVINDFSNVDTMVFDKTGTLTIGNPEVAEKEFYGDNMDEVLGYLASVERESDHPLAKAVLQDIGPANFSEVDETEVVKGGGIVAKVAGHSVAVGNVYLMEKENVELNDKVKKDLKRYEENGNSLVLTAVDGVLQVLMGIRDQIRPGVKEDLQHLKKLGVKNLVVLSGDNQGTVDAVASELGLTEAHGHMLPEGKSAYIEKLQSEGQIVAFVGDGVNDSPSLALADIGIAMGSGTDVAIETSDVVLMNSDFSRLPHALGLTKATANNMKQNIAIAVGVVLILLTALLFSNWMNMTIGMLVHELSILVVIFNAMRLMIYRPRGKNANKQNDYGTRRSVRKS</sequence>
<reference evidence="17" key="1">
    <citation type="submission" date="2016-10" db="EMBL/GenBank/DDBJ databases">
        <authorList>
            <person name="Varghese N."/>
            <person name="Submissions S."/>
        </authorList>
    </citation>
    <scope>NUCLEOTIDE SEQUENCE [LARGE SCALE GENOMIC DNA]</scope>
    <source>
        <strain evidence="17">CGMCC 1.8911</strain>
    </source>
</reference>
<evidence type="ECO:0000256" key="3">
    <source>
        <dbReference type="ARBA" id="ARBA00022448"/>
    </source>
</evidence>
<keyword evidence="14" id="KW-0547">Nucleotide-binding</keyword>
<dbReference type="SFLD" id="SFLDF00027">
    <property type="entry name" value="p-type_atpase"/>
    <property type="match status" value="1"/>
</dbReference>
<dbReference type="PRINTS" id="PR00119">
    <property type="entry name" value="CATATPASE"/>
</dbReference>
<evidence type="ECO:0000256" key="13">
    <source>
        <dbReference type="ARBA" id="ARBA00049338"/>
    </source>
</evidence>
<feature type="transmembrane region" description="Helical" evidence="14">
    <location>
        <begin position="593"/>
        <end position="612"/>
    </location>
</feature>
<evidence type="ECO:0000313" key="16">
    <source>
        <dbReference type="EMBL" id="SDK00634.1"/>
    </source>
</evidence>
<keyword evidence="10" id="KW-0406">Ion transport</keyword>
<evidence type="ECO:0000256" key="14">
    <source>
        <dbReference type="RuleBase" id="RU362081"/>
    </source>
</evidence>
<dbReference type="RefSeq" id="WP_092596282.1">
    <property type="nucleotide sequence ID" value="NZ_FNFI01000004.1"/>
</dbReference>
<dbReference type="SUPFAM" id="SSF56784">
    <property type="entry name" value="HAD-like"/>
    <property type="match status" value="1"/>
</dbReference>
<comment type="catalytic activity">
    <reaction evidence="13">
        <text>Cd(2+)(in) + ATP + H2O = Cd(2+)(out) + ADP + phosphate + H(+)</text>
        <dbReference type="Rhea" id="RHEA:12132"/>
        <dbReference type="ChEBI" id="CHEBI:15377"/>
        <dbReference type="ChEBI" id="CHEBI:15378"/>
        <dbReference type="ChEBI" id="CHEBI:30616"/>
        <dbReference type="ChEBI" id="CHEBI:43474"/>
        <dbReference type="ChEBI" id="CHEBI:48775"/>
        <dbReference type="ChEBI" id="CHEBI:456216"/>
        <dbReference type="EC" id="7.2.2.21"/>
    </reaction>
</comment>
<feature type="transmembrane region" description="Helical" evidence="14">
    <location>
        <begin position="63"/>
        <end position="80"/>
    </location>
</feature>
<keyword evidence="14" id="KW-0067">ATP-binding</keyword>
<feature type="transmembrane region" description="Helical" evidence="14">
    <location>
        <begin position="567"/>
        <end position="587"/>
    </location>
</feature>
<dbReference type="PROSITE" id="PS01229">
    <property type="entry name" value="COF_2"/>
    <property type="match status" value="1"/>
</dbReference>
<dbReference type="Pfam" id="PF00702">
    <property type="entry name" value="Hydrolase"/>
    <property type="match status" value="1"/>
</dbReference>
<dbReference type="Gene3D" id="3.40.1110.10">
    <property type="entry name" value="Calcium-transporting ATPase, cytoplasmic domain N"/>
    <property type="match status" value="1"/>
</dbReference>
<dbReference type="InterPro" id="IPR023298">
    <property type="entry name" value="ATPase_P-typ_TM_dom_sf"/>
</dbReference>
<evidence type="ECO:0000259" key="15">
    <source>
        <dbReference type="Pfam" id="PF00122"/>
    </source>
</evidence>
<dbReference type="SUPFAM" id="SSF81665">
    <property type="entry name" value="Calcium ATPase, transmembrane domain M"/>
    <property type="match status" value="1"/>
</dbReference>
<dbReference type="Proteomes" id="UP000242700">
    <property type="component" value="Unassembled WGS sequence"/>
</dbReference>
<dbReference type="OrthoDB" id="9813266at2"/>
<dbReference type="GO" id="GO:0005886">
    <property type="term" value="C:plasma membrane"/>
    <property type="evidence" value="ECO:0007669"/>
    <property type="project" value="UniProtKB-SubCell"/>
</dbReference>
<keyword evidence="14" id="KW-1003">Cell membrane</keyword>
<dbReference type="Gene3D" id="2.70.150.10">
    <property type="entry name" value="Calcium-transporting ATPase, cytoplasmic transduction domain A"/>
    <property type="match status" value="1"/>
</dbReference>
<evidence type="ECO:0000256" key="2">
    <source>
        <dbReference type="ARBA" id="ARBA00006024"/>
    </source>
</evidence>
<keyword evidence="5" id="KW-0597">Phosphoprotein</keyword>
<gene>
    <name evidence="16" type="ORF">SAMN05216187_10470</name>
</gene>
<dbReference type="InterPro" id="IPR001757">
    <property type="entry name" value="P_typ_ATPase"/>
</dbReference>
<dbReference type="InterPro" id="IPR044492">
    <property type="entry name" value="P_typ_ATPase_HD_dom"/>
</dbReference>
<dbReference type="GO" id="GO:0005524">
    <property type="term" value="F:ATP binding"/>
    <property type="evidence" value="ECO:0007669"/>
    <property type="project" value="UniProtKB-UniRule"/>
</dbReference>
<dbReference type="NCBIfam" id="TIGR01494">
    <property type="entry name" value="ATPase_P-type"/>
    <property type="match status" value="1"/>
</dbReference>
<dbReference type="InterPro" id="IPR036412">
    <property type="entry name" value="HAD-like_sf"/>
</dbReference>
<evidence type="ECO:0000256" key="6">
    <source>
        <dbReference type="ARBA" id="ARBA00022692"/>
    </source>
</evidence>
<keyword evidence="6 14" id="KW-0812">Transmembrane</keyword>
<dbReference type="Gene3D" id="3.40.50.1000">
    <property type="entry name" value="HAD superfamily/HAD-like"/>
    <property type="match status" value="1"/>
</dbReference>
<evidence type="ECO:0000256" key="8">
    <source>
        <dbReference type="ARBA" id="ARBA00022967"/>
    </source>
</evidence>
<protein>
    <recommendedName>
        <fullName evidence="12">Cd(2+)-exporting ATPase</fullName>
        <ecNumber evidence="12">7.2.2.21</ecNumber>
    </recommendedName>
</protein>
<dbReference type="FunFam" id="2.70.150.10:FF:000002">
    <property type="entry name" value="Copper-transporting ATPase 1, putative"/>
    <property type="match status" value="1"/>
</dbReference>
<dbReference type="InterPro" id="IPR008250">
    <property type="entry name" value="ATPase_P-typ_transduc_dom_A_sf"/>
</dbReference>
<dbReference type="GO" id="GO:0008551">
    <property type="term" value="F:P-type cadmium transporter activity"/>
    <property type="evidence" value="ECO:0007669"/>
    <property type="project" value="UniProtKB-EC"/>
</dbReference>
<comment type="subcellular location">
    <subcellularLocation>
        <location evidence="1">Cell membrane</location>
        <topology evidence="1">Multi-pass membrane protein</topology>
    </subcellularLocation>
</comment>
<dbReference type="InterPro" id="IPR027256">
    <property type="entry name" value="P-typ_ATPase_IB"/>
</dbReference>
<keyword evidence="7 14" id="KW-0479">Metal-binding</keyword>
<dbReference type="Pfam" id="PF00122">
    <property type="entry name" value="E1-E2_ATPase"/>
    <property type="match status" value="1"/>
</dbReference>
<dbReference type="CDD" id="cd02079">
    <property type="entry name" value="P-type_ATPase_HM"/>
    <property type="match status" value="1"/>
</dbReference>
<keyword evidence="3" id="KW-0813">Transport</keyword>
<evidence type="ECO:0000256" key="9">
    <source>
        <dbReference type="ARBA" id="ARBA00022989"/>
    </source>
</evidence>
<comment type="similarity">
    <text evidence="2 14">Belongs to the cation transport ATPase (P-type) (TC 3.A.3) family. Type IB subfamily.</text>
</comment>
<dbReference type="InterPro" id="IPR023214">
    <property type="entry name" value="HAD_sf"/>
</dbReference>
<dbReference type="STRING" id="586411.SAMN05216187_10470"/>
<organism evidence="16 17">
    <name type="scientific">Jeotgalicoccus aerolatus</name>
    <dbReference type="NCBI Taxonomy" id="709510"/>
    <lineage>
        <taxon>Bacteria</taxon>
        <taxon>Bacillati</taxon>
        <taxon>Bacillota</taxon>
        <taxon>Bacilli</taxon>
        <taxon>Bacillales</taxon>
        <taxon>Staphylococcaceae</taxon>
        <taxon>Jeotgalicoccus</taxon>
    </lineage>
</organism>
<keyword evidence="4" id="KW-0104">Cadmium</keyword>
<dbReference type="GO" id="GO:0046872">
    <property type="term" value="F:metal ion binding"/>
    <property type="evidence" value="ECO:0007669"/>
    <property type="project" value="UniProtKB-KW"/>
</dbReference>
<feature type="transmembrane region" description="Helical" evidence="14">
    <location>
        <begin position="34"/>
        <end position="56"/>
    </location>
</feature>
<dbReference type="PANTHER" id="PTHR48085:SF5">
    <property type="entry name" value="CADMIUM_ZINC-TRANSPORTING ATPASE HMA4-RELATED"/>
    <property type="match status" value="1"/>
</dbReference>
<dbReference type="InterPro" id="IPR018303">
    <property type="entry name" value="ATPase_P-typ_P_site"/>
</dbReference>
<evidence type="ECO:0000256" key="7">
    <source>
        <dbReference type="ARBA" id="ARBA00022723"/>
    </source>
</evidence>
<evidence type="ECO:0000256" key="11">
    <source>
        <dbReference type="ARBA" id="ARBA00023136"/>
    </source>
</evidence>
<keyword evidence="11 14" id="KW-0472">Membrane</keyword>
<evidence type="ECO:0000313" key="17">
    <source>
        <dbReference type="Proteomes" id="UP000242700"/>
    </source>
</evidence>
<feature type="transmembrane region" description="Helical" evidence="14">
    <location>
        <begin position="86"/>
        <end position="104"/>
    </location>
</feature>
<proteinExistence type="inferred from homology"/>
<feature type="transmembrane region" description="Helical" evidence="14">
    <location>
        <begin position="234"/>
        <end position="252"/>
    </location>
</feature>